<organism evidence="4 5">
    <name type="scientific">Discostella pseudostelligera</name>
    <dbReference type="NCBI Taxonomy" id="259834"/>
    <lineage>
        <taxon>Eukaryota</taxon>
        <taxon>Sar</taxon>
        <taxon>Stramenopiles</taxon>
        <taxon>Ochrophyta</taxon>
        <taxon>Bacillariophyta</taxon>
        <taxon>Coscinodiscophyceae</taxon>
        <taxon>Thalassiosirophycidae</taxon>
        <taxon>Stephanodiscales</taxon>
        <taxon>Stephanodiscaceae</taxon>
        <taxon>Discostella</taxon>
    </lineage>
</organism>
<dbReference type="Proteomes" id="UP001530293">
    <property type="component" value="Unassembled WGS sequence"/>
</dbReference>
<gene>
    <name evidence="4" type="ORF">ACHAWU_003291</name>
</gene>
<reference evidence="4 5" key="1">
    <citation type="submission" date="2024-10" db="EMBL/GenBank/DDBJ databases">
        <title>Updated reference genomes for cyclostephanoid diatoms.</title>
        <authorList>
            <person name="Roberts W.R."/>
            <person name="Alverson A.J."/>
        </authorList>
    </citation>
    <scope>NUCLEOTIDE SEQUENCE [LARGE SCALE GENOMIC DNA]</scope>
    <source>
        <strain evidence="4 5">AJA232-27</strain>
    </source>
</reference>
<proteinExistence type="predicted"/>
<evidence type="ECO:0000313" key="4">
    <source>
        <dbReference type="EMBL" id="KAL3767200.1"/>
    </source>
</evidence>
<dbReference type="PANTHER" id="PTHR24198">
    <property type="entry name" value="ANKYRIN REPEAT AND PROTEIN KINASE DOMAIN-CONTAINING PROTEIN"/>
    <property type="match status" value="1"/>
</dbReference>
<keyword evidence="2 3" id="KW-0040">ANK repeat</keyword>
<dbReference type="InterPro" id="IPR036770">
    <property type="entry name" value="Ankyrin_rpt-contain_sf"/>
</dbReference>
<dbReference type="PRINTS" id="PR01415">
    <property type="entry name" value="ANKYRIN"/>
</dbReference>
<accession>A0ABD3MTD2</accession>
<feature type="repeat" description="ANK" evidence="3">
    <location>
        <begin position="360"/>
        <end position="392"/>
    </location>
</feature>
<dbReference type="SUPFAM" id="SSF48403">
    <property type="entry name" value="Ankyrin repeat"/>
    <property type="match status" value="1"/>
</dbReference>
<name>A0ABD3MTD2_9STRA</name>
<keyword evidence="1" id="KW-0677">Repeat</keyword>
<evidence type="ECO:0000256" key="3">
    <source>
        <dbReference type="PROSITE-ProRule" id="PRU00023"/>
    </source>
</evidence>
<keyword evidence="5" id="KW-1185">Reference proteome</keyword>
<evidence type="ECO:0000313" key="5">
    <source>
        <dbReference type="Proteomes" id="UP001530293"/>
    </source>
</evidence>
<sequence>MGIIFSSKQQANLLAPCMEGNLDQVKRLVGIYIADHRSSRSRSSSSRNSSSSSDLCAYINAIDPISGNAAIHGAAFSGHLDILSFLVDSCCCGGGSKRGEPTIDLRLKNSLGCSPLWIAAGYDRIDCLQYLIDKLHRSHHQLEMALLDGNNTGDTPFLAAASRGNMRACQCLLDCMEKSCCCGGDCDQDHDHHHICWNIKRKLLRTANCAGDTALKVAVASGQDAELLTLLLHVDDQCQEQLDKHRDDGNEDANHVVNRMEDDTIMYSKCINRKNKMGLSPLIVACERNQPSSVELLLDHGADICIRDMTCRSPLAVAAFCGCMDVVELLLNKIDVASSSSSLSTATIASSSLLNDVDNNGCTPLWLAARTGNLSMVKLLVDAGADATKKNKDDMSPLDVAVKFKKDAVVEFLSQMAQ</sequence>
<dbReference type="Pfam" id="PF12796">
    <property type="entry name" value="Ank_2"/>
    <property type="match status" value="3"/>
</dbReference>
<evidence type="ECO:0000256" key="2">
    <source>
        <dbReference type="ARBA" id="ARBA00023043"/>
    </source>
</evidence>
<dbReference type="SMART" id="SM00248">
    <property type="entry name" value="ANK"/>
    <property type="match status" value="7"/>
</dbReference>
<dbReference type="AlphaFoldDB" id="A0ABD3MTD2"/>
<dbReference type="EMBL" id="JALLBG020000077">
    <property type="protein sequence ID" value="KAL3767200.1"/>
    <property type="molecule type" value="Genomic_DNA"/>
</dbReference>
<dbReference type="PANTHER" id="PTHR24198:SF165">
    <property type="entry name" value="ANKYRIN REPEAT-CONTAINING PROTEIN-RELATED"/>
    <property type="match status" value="1"/>
</dbReference>
<comment type="caution">
    <text evidence="4">The sequence shown here is derived from an EMBL/GenBank/DDBJ whole genome shotgun (WGS) entry which is preliminary data.</text>
</comment>
<protein>
    <submittedName>
        <fullName evidence="4">Uncharacterized protein</fullName>
    </submittedName>
</protein>
<dbReference type="PROSITE" id="PS50297">
    <property type="entry name" value="ANK_REP_REGION"/>
    <property type="match status" value="2"/>
</dbReference>
<dbReference type="PROSITE" id="PS50088">
    <property type="entry name" value="ANK_REPEAT"/>
    <property type="match status" value="2"/>
</dbReference>
<evidence type="ECO:0000256" key="1">
    <source>
        <dbReference type="ARBA" id="ARBA00022737"/>
    </source>
</evidence>
<dbReference type="Gene3D" id="1.25.40.20">
    <property type="entry name" value="Ankyrin repeat-containing domain"/>
    <property type="match status" value="3"/>
</dbReference>
<dbReference type="InterPro" id="IPR002110">
    <property type="entry name" value="Ankyrin_rpt"/>
</dbReference>
<feature type="repeat" description="ANK" evidence="3">
    <location>
        <begin position="277"/>
        <end position="309"/>
    </location>
</feature>